<sequence length="1008" mass="109624">MDRVGGDGMAGTDYAGDLRYRSTRAVIQVDRGAEGGGKGRELAAGLLEWQEPSRALLAVLLHKLEGVQGGVRYSFAVTKVVSVNPFLPLHHQPMAPTDDNSRGPAGESRPSWHKCALFVLDQWTSFCAHAGGMAQRVWYDDCGASPGRHLITPTTPEDRRQVPFLCQLAPTGTSYAYKTTHMDGGLSSERHLFSAVYEVQLSPTLTRAGTKSLDWSSQTLDSHRKNANIDDGACGMAWFGSLMSVDHVLPLSAITAGRPWWDGWKKSRNDIAVLVMVYRRGPSAMACSLWWLLVGTVSSQVGGQGNESLLRSHSKIGIRTWYTMPDHWPTPRCWQANSSDGGLLPALHCLELVADCWLLAVGGTGGQVEVRTRWKILSSRCPQEMEQRGLAFSGHGLKMGRNGCRRVAFPAKKQVSSQGPPIGRPVNFGPVHPLPGLVAPSRPCQEDRRTGANLTSERRSLAESRCLVTGGRVGYSLPGLNFQGTFPSVALHLAAVGTHTYAKKGAQTCTDACTHRPSHCPTSTQTHHTLTGQESELRTTNGADSSSPSNSLHKHGSVELAEDMDSPDRVLPLIVALERPEVADGPQVHGNIGHTDDLTNEHFSTSLLGRDCTNRIKSCQPRRSCGAERGYLTLSSDSFDVSSELNANDTAFGPPAMPVPLDWHLNGGSATRALCSARSLPTSGGCWSLDRTTGRCGTKRTLDHRPQTRLLEGYRWSDLISSLSRRRHPCSFSTFPMRWCGWLRTRAQWEPTPVSLACLEYPVDGRGLEPLIITAPTHATDEIWSSSETTMHNGPGSGDLNTINTQYRFRAQSESISDASVPVQIARWRSGTGLAETCQCCYCPSTGKPAAVNISATRQVGMVSADQPVTQSSDQNASGGNSGPANGLALPDQPSRITLQRPLMLHASCTRDSLLEATGTLRRQPWDNLIGTKEPHHLFGTEYWLSKGFDDRDTNPLSESVELKPRARNQWPRPMSGSRPRPVSSQMQDNVGGPQLPSLLSSDPEAMP</sequence>
<organism evidence="2 3">
    <name type="scientific">Colletotrichum godetiae</name>
    <dbReference type="NCBI Taxonomy" id="1209918"/>
    <lineage>
        <taxon>Eukaryota</taxon>
        <taxon>Fungi</taxon>
        <taxon>Dikarya</taxon>
        <taxon>Ascomycota</taxon>
        <taxon>Pezizomycotina</taxon>
        <taxon>Sordariomycetes</taxon>
        <taxon>Hypocreomycetidae</taxon>
        <taxon>Glomerellales</taxon>
        <taxon>Glomerellaceae</taxon>
        <taxon>Colletotrichum</taxon>
        <taxon>Colletotrichum acutatum species complex</taxon>
    </lineage>
</organism>
<feature type="compositionally biased region" description="Basic and acidic residues" evidence="1">
    <location>
        <begin position="444"/>
        <end position="457"/>
    </location>
</feature>
<feature type="compositionally biased region" description="Low complexity" evidence="1">
    <location>
        <begin position="876"/>
        <end position="890"/>
    </location>
</feature>
<protein>
    <submittedName>
        <fullName evidence="2">Uncharacterized protein</fullName>
    </submittedName>
</protein>
<feature type="region of interest" description="Disordered" evidence="1">
    <location>
        <begin position="437"/>
        <end position="457"/>
    </location>
</feature>
<dbReference type="GeneID" id="85465099"/>
<accession>A0AAJ0ESD2</accession>
<gene>
    <name evidence="2" type="ORF">BDP55DRAFT_747403</name>
</gene>
<evidence type="ECO:0000313" key="3">
    <source>
        <dbReference type="Proteomes" id="UP001224890"/>
    </source>
</evidence>
<name>A0AAJ0ESD2_9PEZI</name>
<dbReference type="AlphaFoldDB" id="A0AAJ0ESD2"/>
<feature type="compositionally biased region" description="Polar residues" evidence="1">
    <location>
        <begin position="520"/>
        <end position="551"/>
    </location>
</feature>
<proteinExistence type="predicted"/>
<reference evidence="2" key="1">
    <citation type="submission" date="2021-06" db="EMBL/GenBank/DDBJ databases">
        <title>Comparative genomics, transcriptomics and evolutionary studies reveal genomic signatures of adaptation to plant cell wall in hemibiotrophic fungi.</title>
        <authorList>
            <consortium name="DOE Joint Genome Institute"/>
            <person name="Baroncelli R."/>
            <person name="Diaz J.F."/>
            <person name="Benocci T."/>
            <person name="Peng M."/>
            <person name="Battaglia E."/>
            <person name="Haridas S."/>
            <person name="Andreopoulos W."/>
            <person name="Labutti K."/>
            <person name="Pangilinan J."/>
            <person name="Floch G.L."/>
            <person name="Makela M.R."/>
            <person name="Henrissat B."/>
            <person name="Grigoriev I.V."/>
            <person name="Crouch J.A."/>
            <person name="De Vries R.P."/>
            <person name="Sukno S.A."/>
            <person name="Thon M.R."/>
        </authorList>
    </citation>
    <scope>NUCLEOTIDE SEQUENCE</scope>
    <source>
        <strain evidence="2">CBS 193.32</strain>
    </source>
</reference>
<comment type="caution">
    <text evidence="2">The sequence shown here is derived from an EMBL/GenBank/DDBJ whole genome shotgun (WGS) entry which is preliminary data.</text>
</comment>
<evidence type="ECO:0000313" key="2">
    <source>
        <dbReference type="EMBL" id="KAK1673747.1"/>
    </source>
</evidence>
<dbReference type="RefSeq" id="XP_060427750.1">
    <property type="nucleotide sequence ID" value="XM_060580573.1"/>
</dbReference>
<feature type="region of interest" description="Disordered" evidence="1">
    <location>
        <begin position="515"/>
        <end position="565"/>
    </location>
</feature>
<feature type="region of interest" description="Disordered" evidence="1">
    <location>
        <begin position="952"/>
        <end position="1008"/>
    </location>
</feature>
<dbReference type="Proteomes" id="UP001224890">
    <property type="component" value="Unassembled WGS sequence"/>
</dbReference>
<feature type="region of interest" description="Disordered" evidence="1">
    <location>
        <begin position="865"/>
        <end position="893"/>
    </location>
</feature>
<evidence type="ECO:0000256" key="1">
    <source>
        <dbReference type="SAM" id="MobiDB-lite"/>
    </source>
</evidence>
<keyword evidence="3" id="KW-1185">Reference proteome</keyword>
<dbReference type="EMBL" id="JAHMHR010000029">
    <property type="protein sequence ID" value="KAK1673747.1"/>
    <property type="molecule type" value="Genomic_DNA"/>
</dbReference>